<keyword evidence="2" id="KW-1133">Transmembrane helix</keyword>
<evidence type="ECO:0000256" key="1">
    <source>
        <dbReference type="SAM" id="MobiDB-lite"/>
    </source>
</evidence>
<dbReference type="Proteomes" id="UP000030645">
    <property type="component" value="Unassembled WGS sequence"/>
</dbReference>
<feature type="transmembrane region" description="Helical" evidence="2">
    <location>
        <begin position="36"/>
        <end position="57"/>
    </location>
</feature>
<feature type="compositionally biased region" description="Acidic residues" evidence="1">
    <location>
        <begin position="110"/>
        <end position="123"/>
    </location>
</feature>
<gene>
    <name evidence="3" type="ORF">L484_018226</name>
</gene>
<evidence type="ECO:0000256" key="2">
    <source>
        <dbReference type="SAM" id="Phobius"/>
    </source>
</evidence>
<name>W9QMY3_9ROSA</name>
<keyword evidence="2" id="KW-0472">Membrane</keyword>
<keyword evidence="4" id="KW-1185">Reference proteome</keyword>
<feature type="region of interest" description="Disordered" evidence="1">
    <location>
        <begin position="97"/>
        <end position="125"/>
    </location>
</feature>
<evidence type="ECO:0000313" key="4">
    <source>
        <dbReference type="Proteomes" id="UP000030645"/>
    </source>
</evidence>
<accession>W9QMY3</accession>
<sequence>MGKQLQEEDLCFSQENQSAADKNKVFGVRENRRPSFGVLFSLLVSFPILILSTIFLFTSIKKKPFSDENPSGKLHCSQNIPLDNELKKQILEENEIAQESKNVKNHDYTNELEETPSESDDIVSESSESFELKWQNLTISESSFSEEEDGNLIEISLPGSESSGLEDEPNLPNFLPESIFSQKGLMELLADINEMNEEDNLIEIDISVGSIKCPGFEIEA</sequence>
<dbReference type="EMBL" id="KE343571">
    <property type="protein sequence ID" value="EXB36069.1"/>
    <property type="molecule type" value="Genomic_DNA"/>
</dbReference>
<protein>
    <submittedName>
        <fullName evidence="3">Uncharacterized protein</fullName>
    </submittedName>
</protein>
<reference evidence="4" key="1">
    <citation type="submission" date="2013-01" db="EMBL/GenBank/DDBJ databases">
        <title>Draft Genome Sequence of a Mulberry Tree, Morus notabilis C.K. Schneid.</title>
        <authorList>
            <person name="He N."/>
            <person name="Zhao S."/>
        </authorList>
    </citation>
    <scope>NUCLEOTIDE SEQUENCE</scope>
</reference>
<dbReference type="AlphaFoldDB" id="W9QMY3"/>
<dbReference type="PANTHER" id="PTHR35708:SF3">
    <property type="entry name" value="GB|AAD25831.1"/>
    <property type="match status" value="1"/>
</dbReference>
<proteinExistence type="predicted"/>
<organism evidence="3 4">
    <name type="scientific">Morus notabilis</name>
    <dbReference type="NCBI Taxonomy" id="981085"/>
    <lineage>
        <taxon>Eukaryota</taxon>
        <taxon>Viridiplantae</taxon>
        <taxon>Streptophyta</taxon>
        <taxon>Embryophyta</taxon>
        <taxon>Tracheophyta</taxon>
        <taxon>Spermatophyta</taxon>
        <taxon>Magnoliopsida</taxon>
        <taxon>eudicotyledons</taxon>
        <taxon>Gunneridae</taxon>
        <taxon>Pentapetalae</taxon>
        <taxon>rosids</taxon>
        <taxon>fabids</taxon>
        <taxon>Rosales</taxon>
        <taxon>Moraceae</taxon>
        <taxon>Moreae</taxon>
        <taxon>Morus</taxon>
    </lineage>
</organism>
<keyword evidence="2" id="KW-0812">Transmembrane</keyword>
<evidence type="ECO:0000313" key="3">
    <source>
        <dbReference type="EMBL" id="EXB36069.1"/>
    </source>
</evidence>
<dbReference type="PANTHER" id="PTHR35708">
    <property type="entry name" value="GB|AAD25831.1"/>
    <property type="match status" value="1"/>
</dbReference>